<dbReference type="HOGENOM" id="CLU_2931615_0_0_9"/>
<sequence length="58" mass="6699">MKVSGQRLEKLLGADLKARHKKGVVDLDQYVHPIIHKQIHGDKVYVPLNLDRVWNQIS</sequence>
<dbReference type="AlphaFoldDB" id="A0A0B6AY44"/>
<gene>
    <name evidence="1" type="ORF">BG04_5595</name>
</gene>
<dbReference type="RefSeq" id="WP_168797096.1">
    <property type="nucleotide sequence ID" value="NZ_BCVB01000027.1"/>
</dbReference>
<organism evidence="1 2">
    <name type="scientific">Priestia megaterium (strain ATCC 14581 / DSM 32 / CCUG 1817 / JCM 2506 / NBRC 15308 / NCIMB 9376 / NCTC 10342 / NRRL B-14308 / VKM B-512 / Ford 19)</name>
    <name type="common">Bacillus megaterium</name>
    <dbReference type="NCBI Taxonomy" id="1348623"/>
    <lineage>
        <taxon>Bacteria</taxon>
        <taxon>Bacillati</taxon>
        <taxon>Bacillota</taxon>
        <taxon>Bacilli</taxon>
        <taxon>Bacillales</taxon>
        <taxon>Bacillaceae</taxon>
        <taxon>Priestia</taxon>
    </lineage>
</organism>
<dbReference type="EMBL" id="CP009921">
    <property type="protein sequence ID" value="AJI25638.1"/>
    <property type="molecule type" value="Genomic_DNA"/>
</dbReference>
<accession>A0A0B6AY44</accession>
<name>A0A0B6AY44_PRIM2</name>
<reference evidence="1 2" key="1">
    <citation type="journal article" date="2015" name="Genome Announc.">
        <title>Complete genome sequences for 35 biothreat assay-relevant bacillus species.</title>
        <authorList>
            <person name="Johnson S.L."/>
            <person name="Daligault H.E."/>
            <person name="Davenport K.W."/>
            <person name="Jaissle J."/>
            <person name="Frey K.G."/>
            <person name="Ladner J.T."/>
            <person name="Broomall S.M."/>
            <person name="Bishop-Lilly K.A."/>
            <person name="Bruce D.C."/>
            <person name="Gibbons H.S."/>
            <person name="Coyne S.R."/>
            <person name="Lo C.C."/>
            <person name="Meincke L."/>
            <person name="Munk A.C."/>
            <person name="Koroleva G.I."/>
            <person name="Rosenzweig C.N."/>
            <person name="Palacios G.F."/>
            <person name="Redden C.L."/>
            <person name="Minogue T.D."/>
            <person name="Chain P.S."/>
        </authorList>
    </citation>
    <scope>NUCLEOTIDE SEQUENCE [LARGE SCALE GENOMIC DNA]</scope>
    <source>
        <strain evidence="2">ATCC 14581 / DSM 32 / JCM 2506 / NBRC 15308 / NCIMB 9376 / NCTC 10342 / NRRL B-14308 / VKM B-512</strain>
        <plasmid evidence="1 2">pBMV_2</plasmid>
    </source>
</reference>
<dbReference type="GeneID" id="93646249"/>
<dbReference type="KEGG" id="bmeg:BG04_5595"/>
<geneLocation type="plasmid" evidence="1 2">
    <name>pBMV_2</name>
</geneLocation>
<evidence type="ECO:0000313" key="2">
    <source>
        <dbReference type="Proteomes" id="UP000031829"/>
    </source>
</evidence>
<evidence type="ECO:0000313" key="1">
    <source>
        <dbReference type="EMBL" id="AJI25638.1"/>
    </source>
</evidence>
<proteinExistence type="predicted"/>
<protein>
    <submittedName>
        <fullName evidence="1">Uncharacterized protein</fullName>
    </submittedName>
</protein>
<keyword evidence="1" id="KW-0614">Plasmid</keyword>
<dbReference type="Proteomes" id="UP000031829">
    <property type="component" value="Plasmid pBMV_2"/>
</dbReference>